<feature type="domain" description="Peptidase M16 C-terminal" evidence="3">
    <location>
        <begin position="226"/>
        <end position="403"/>
    </location>
</feature>
<feature type="signal peptide" evidence="1">
    <location>
        <begin position="1"/>
        <end position="35"/>
    </location>
</feature>
<dbReference type="InterPro" id="IPR007863">
    <property type="entry name" value="Peptidase_M16_C"/>
</dbReference>
<accession>A0A6G9QMP7</accession>
<dbReference type="InterPro" id="IPR011765">
    <property type="entry name" value="Pept_M16_N"/>
</dbReference>
<keyword evidence="5" id="KW-1185">Reference proteome</keyword>
<dbReference type="Proteomes" id="UP000502608">
    <property type="component" value="Chromosome"/>
</dbReference>
<organism evidence="4 5">
    <name type="scientific">Shewanella aestuarii</name>
    <dbReference type="NCBI Taxonomy" id="1028752"/>
    <lineage>
        <taxon>Bacteria</taxon>
        <taxon>Pseudomonadati</taxon>
        <taxon>Pseudomonadota</taxon>
        <taxon>Gammaproteobacteria</taxon>
        <taxon>Alteromonadales</taxon>
        <taxon>Shewanellaceae</taxon>
        <taxon>Shewanella</taxon>
    </lineage>
</organism>
<sequence>MITDNQSPKVKVFHKKVVKASLSCLAMTCTLASVAMLSGCATSSKEVGGVATVVETGRFSLPQYQTITLENGLKVNMMVQKEVPLITMSAVVRVGAVNDTTSGLASMTADGLMLGAAGQSKADIEQTLDFMGASLQTGADNEGSYISTHFMSKDLDKVLPIFSHVILQPDFDQTEFTKLQQRQVVGLSQQKESPRAVIGRYFNKLIFAQHPYGNPSSGNSESVAQLTIDQLRAFHQSYYQPNNTAISIVGDFNPSDMRTKLEAVFGQWQNTEVAVQADLSQALPTLTKSRVLLVDKPDAIETTFVIGGLGISMDNPDYVGLTVVNTILGGRFTSWLNDELRVNAGLTYGARSGFSPYSKAGVFQISTFTKADTTKEAIDLALKTYARLWEKGIDQATLNSAKAYVKGQFPTKYEKASQLAGLMSDMYLYGFNDDFINQFQTKVDGLTLADTERLIKQYFPQQHLQYVLIGNAAKIADIAKQYGEVTQISITDSGFGQ</sequence>
<evidence type="ECO:0000313" key="5">
    <source>
        <dbReference type="Proteomes" id="UP000502608"/>
    </source>
</evidence>
<proteinExistence type="predicted"/>
<feature type="chain" id="PRO_5026285034" evidence="1">
    <location>
        <begin position="36"/>
        <end position="497"/>
    </location>
</feature>
<dbReference type="SUPFAM" id="SSF63411">
    <property type="entry name" value="LuxS/MPP-like metallohydrolase"/>
    <property type="match status" value="2"/>
</dbReference>
<reference evidence="4 5" key="1">
    <citation type="submission" date="2020-03" db="EMBL/GenBank/DDBJ databases">
        <title>Complete genome sequence of Shewanella sp.</title>
        <authorList>
            <person name="Kim Y.-S."/>
            <person name="Kim S.-J."/>
            <person name="Jung H.-K."/>
            <person name="Kim K.-H."/>
        </authorList>
    </citation>
    <scope>NUCLEOTIDE SEQUENCE [LARGE SCALE GENOMIC DNA]</scope>
    <source>
        <strain evidence="4 5">PN3F2</strain>
    </source>
</reference>
<dbReference type="EMBL" id="CP050313">
    <property type="protein sequence ID" value="QIR15870.1"/>
    <property type="molecule type" value="Genomic_DNA"/>
</dbReference>
<feature type="domain" description="Peptidase M16 N-terminal" evidence="2">
    <location>
        <begin position="88"/>
        <end position="214"/>
    </location>
</feature>
<dbReference type="Pfam" id="PF00675">
    <property type="entry name" value="Peptidase_M16"/>
    <property type="match status" value="1"/>
</dbReference>
<dbReference type="PANTHER" id="PTHR11851">
    <property type="entry name" value="METALLOPROTEASE"/>
    <property type="match status" value="1"/>
</dbReference>
<name>A0A6G9QMP7_9GAMM</name>
<dbReference type="InterPro" id="IPR050361">
    <property type="entry name" value="MPP/UQCRC_Complex"/>
</dbReference>
<gene>
    <name evidence="4" type="ORF">HBH39_16415</name>
</gene>
<dbReference type="AlphaFoldDB" id="A0A6G9QMP7"/>
<protein>
    <submittedName>
        <fullName evidence="4">Insulinase family protein</fullName>
    </submittedName>
</protein>
<dbReference type="InterPro" id="IPR011249">
    <property type="entry name" value="Metalloenz_LuxS/M16"/>
</dbReference>
<evidence type="ECO:0000259" key="3">
    <source>
        <dbReference type="Pfam" id="PF05193"/>
    </source>
</evidence>
<keyword evidence="1" id="KW-0732">Signal</keyword>
<dbReference type="PANTHER" id="PTHR11851:SF224">
    <property type="entry name" value="PROCESSING PROTEASE"/>
    <property type="match status" value="1"/>
</dbReference>
<evidence type="ECO:0000313" key="4">
    <source>
        <dbReference type="EMBL" id="QIR15870.1"/>
    </source>
</evidence>
<dbReference type="KEGG" id="saes:HBH39_16415"/>
<evidence type="ECO:0000259" key="2">
    <source>
        <dbReference type="Pfam" id="PF00675"/>
    </source>
</evidence>
<dbReference type="Pfam" id="PF05193">
    <property type="entry name" value="Peptidase_M16_C"/>
    <property type="match status" value="1"/>
</dbReference>
<dbReference type="Gene3D" id="3.30.830.10">
    <property type="entry name" value="Metalloenzyme, LuxS/M16 peptidase-like"/>
    <property type="match status" value="2"/>
</dbReference>
<evidence type="ECO:0000256" key="1">
    <source>
        <dbReference type="SAM" id="SignalP"/>
    </source>
</evidence>
<dbReference type="GO" id="GO:0046872">
    <property type="term" value="F:metal ion binding"/>
    <property type="evidence" value="ECO:0007669"/>
    <property type="project" value="InterPro"/>
</dbReference>